<dbReference type="Proteomes" id="UP000504623">
    <property type="component" value="Unplaced"/>
</dbReference>
<dbReference type="AlphaFoldDB" id="A0A9B0U8E1"/>
<evidence type="ECO:0000313" key="3">
    <source>
        <dbReference type="Proteomes" id="UP000504623"/>
    </source>
</evidence>
<dbReference type="OrthoDB" id="9749796at2759"/>
<proteinExistence type="inferred from homology"/>
<gene>
    <name evidence="4" type="primary">LOC102834300</name>
</gene>
<keyword evidence="3" id="KW-1185">Reference proteome</keyword>
<sequence>MQAADDDGTGATGGAERGASAHDGPDGPGGPPDPVDAGQEAGASNRAPPNDHRRTSLTRARSTVSVPFPLALEAEIARHYLMMNARRLGRVQKLFSVEENVFTARLLSVDPVQLQVSIIACLDQIAKVVRRILRHLQPFCSKPRDGKGG</sequence>
<protein>
    <submittedName>
        <fullName evidence="4">EKC/KEOPS complex subunit LAGE3-like</fullName>
    </submittedName>
</protein>
<feature type="region of interest" description="Disordered" evidence="2">
    <location>
        <begin position="1"/>
        <end position="60"/>
    </location>
</feature>
<name>A0A9B0U8E1_CHRAS</name>
<comment type="similarity">
    <text evidence="1">Belongs to the CTAG/PCC1 family.</text>
</comment>
<dbReference type="Gene3D" id="3.30.310.50">
    <property type="entry name" value="Alpha-D-phosphohexomutase, C-terminal domain"/>
    <property type="match status" value="1"/>
</dbReference>
<organism evidence="3 4">
    <name type="scientific">Chrysochloris asiatica</name>
    <name type="common">Cape golden mole</name>
    <dbReference type="NCBI Taxonomy" id="185453"/>
    <lineage>
        <taxon>Eukaryota</taxon>
        <taxon>Metazoa</taxon>
        <taxon>Chordata</taxon>
        <taxon>Craniata</taxon>
        <taxon>Vertebrata</taxon>
        <taxon>Euteleostomi</taxon>
        <taxon>Mammalia</taxon>
        <taxon>Eutheria</taxon>
        <taxon>Afrotheria</taxon>
        <taxon>Chrysochloridae</taxon>
        <taxon>Chrysochlorinae</taxon>
        <taxon>Chrysochloris</taxon>
    </lineage>
</organism>
<dbReference type="RefSeq" id="XP_006878048.1">
    <property type="nucleotide sequence ID" value="XM_006877986.1"/>
</dbReference>
<evidence type="ECO:0000313" key="4">
    <source>
        <dbReference type="RefSeq" id="XP_006878048.1"/>
    </source>
</evidence>
<accession>A0A9B0U8E1</accession>
<reference evidence="4" key="1">
    <citation type="submission" date="2025-08" db="UniProtKB">
        <authorList>
            <consortium name="RefSeq"/>
        </authorList>
    </citation>
    <scope>IDENTIFICATION</scope>
    <source>
        <tissue evidence="4">Spleen</tissue>
    </source>
</reference>
<evidence type="ECO:0000256" key="2">
    <source>
        <dbReference type="SAM" id="MobiDB-lite"/>
    </source>
</evidence>
<dbReference type="InterPro" id="IPR015419">
    <property type="entry name" value="CTAG/Pcc1"/>
</dbReference>
<dbReference type="Pfam" id="PF09341">
    <property type="entry name" value="Pcc1"/>
    <property type="match status" value="1"/>
</dbReference>
<evidence type="ECO:0000256" key="1">
    <source>
        <dbReference type="ARBA" id="ARBA00007073"/>
    </source>
</evidence>
<dbReference type="GeneID" id="102834300"/>